<keyword evidence="2" id="KW-0813">Transport</keyword>
<feature type="transmembrane region" description="Helical" evidence="6">
    <location>
        <begin position="82"/>
        <end position="105"/>
    </location>
</feature>
<feature type="transmembrane region" description="Helical" evidence="6">
    <location>
        <begin position="170"/>
        <end position="193"/>
    </location>
</feature>
<keyword evidence="3 6" id="KW-0812">Transmembrane</keyword>
<dbReference type="Gene3D" id="1.20.1250.20">
    <property type="entry name" value="MFS general substrate transporter like domains"/>
    <property type="match status" value="1"/>
</dbReference>
<feature type="transmembrane region" description="Helical" evidence="6">
    <location>
        <begin position="111"/>
        <end position="131"/>
    </location>
</feature>
<evidence type="ECO:0000256" key="6">
    <source>
        <dbReference type="SAM" id="Phobius"/>
    </source>
</evidence>
<dbReference type="Pfam" id="PF07690">
    <property type="entry name" value="MFS_1"/>
    <property type="match status" value="1"/>
</dbReference>
<feature type="transmembrane region" description="Helical" evidence="6">
    <location>
        <begin position="372"/>
        <end position="390"/>
    </location>
</feature>
<evidence type="ECO:0000256" key="1">
    <source>
        <dbReference type="ARBA" id="ARBA00004651"/>
    </source>
</evidence>
<dbReference type="OrthoDB" id="9814001at2"/>
<name>A0A3A0VT42_STAGA</name>
<dbReference type="CDD" id="cd17489">
    <property type="entry name" value="MFS_YfcJ_like"/>
    <property type="match status" value="1"/>
</dbReference>
<evidence type="ECO:0000256" key="4">
    <source>
        <dbReference type="ARBA" id="ARBA00022989"/>
    </source>
</evidence>
<evidence type="ECO:0000256" key="2">
    <source>
        <dbReference type="ARBA" id="ARBA00022448"/>
    </source>
</evidence>
<dbReference type="GO" id="GO:0022857">
    <property type="term" value="F:transmembrane transporter activity"/>
    <property type="evidence" value="ECO:0007669"/>
    <property type="project" value="InterPro"/>
</dbReference>
<dbReference type="RefSeq" id="WP_119484320.1">
    <property type="nucleotide sequence ID" value="NZ_QYJN01000001.1"/>
</dbReference>
<organism evidence="8 9">
    <name type="scientific">Staphylococcus gallinarum</name>
    <dbReference type="NCBI Taxonomy" id="1293"/>
    <lineage>
        <taxon>Bacteria</taxon>
        <taxon>Bacillati</taxon>
        <taxon>Bacillota</taxon>
        <taxon>Bacilli</taxon>
        <taxon>Bacillales</taxon>
        <taxon>Staphylococcaceae</taxon>
        <taxon>Staphylococcus</taxon>
    </lineage>
</organism>
<feature type="transmembrane region" description="Helical" evidence="6">
    <location>
        <begin position="52"/>
        <end position="70"/>
    </location>
</feature>
<feature type="transmembrane region" description="Helical" evidence="6">
    <location>
        <begin position="20"/>
        <end position="40"/>
    </location>
</feature>
<gene>
    <name evidence="8" type="ORF">BUZ14_02645</name>
</gene>
<feature type="transmembrane region" description="Helical" evidence="6">
    <location>
        <begin position="143"/>
        <end position="164"/>
    </location>
</feature>
<dbReference type="PANTHER" id="PTHR23531">
    <property type="entry name" value="QUINOLENE RESISTANCE PROTEIN NORA"/>
    <property type="match status" value="1"/>
</dbReference>
<feature type="transmembrane region" description="Helical" evidence="6">
    <location>
        <begin position="282"/>
        <end position="300"/>
    </location>
</feature>
<feature type="domain" description="Major facilitator superfamily (MFS) profile" evidence="7">
    <location>
        <begin position="15"/>
        <end position="395"/>
    </location>
</feature>
<dbReference type="InterPro" id="IPR052714">
    <property type="entry name" value="MFS_Exporter"/>
</dbReference>
<keyword evidence="4 6" id="KW-1133">Transmembrane helix</keyword>
<evidence type="ECO:0000313" key="9">
    <source>
        <dbReference type="Proteomes" id="UP000265541"/>
    </source>
</evidence>
<evidence type="ECO:0000256" key="3">
    <source>
        <dbReference type="ARBA" id="ARBA00022692"/>
    </source>
</evidence>
<dbReference type="GO" id="GO:0005886">
    <property type="term" value="C:plasma membrane"/>
    <property type="evidence" value="ECO:0007669"/>
    <property type="project" value="UniProtKB-SubCell"/>
</dbReference>
<dbReference type="InterPro" id="IPR011701">
    <property type="entry name" value="MFS"/>
</dbReference>
<dbReference type="EMBL" id="QYJN01000001">
    <property type="protein sequence ID" value="RIP37470.1"/>
    <property type="molecule type" value="Genomic_DNA"/>
</dbReference>
<evidence type="ECO:0000256" key="5">
    <source>
        <dbReference type="ARBA" id="ARBA00023136"/>
    </source>
</evidence>
<dbReference type="PANTHER" id="PTHR23531:SF1">
    <property type="entry name" value="QUINOLENE RESISTANCE PROTEIN NORA"/>
    <property type="match status" value="1"/>
</dbReference>
<protein>
    <submittedName>
        <fullName evidence="8">MFS transporter</fullName>
    </submittedName>
</protein>
<proteinExistence type="predicted"/>
<feature type="transmembrane region" description="Helical" evidence="6">
    <location>
        <begin position="340"/>
        <end position="360"/>
    </location>
</feature>
<dbReference type="AlphaFoldDB" id="A0A3A0VT42"/>
<evidence type="ECO:0000259" key="7">
    <source>
        <dbReference type="PROSITE" id="PS50850"/>
    </source>
</evidence>
<feature type="transmembrane region" description="Helical" evidence="6">
    <location>
        <begin position="214"/>
        <end position="243"/>
    </location>
</feature>
<dbReference type="PROSITE" id="PS50850">
    <property type="entry name" value="MFS"/>
    <property type="match status" value="1"/>
</dbReference>
<dbReference type="InterPro" id="IPR036259">
    <property type="entry name" value="MFS_trans_sf"/>
</dbReference>
<keyword evidence="5 6" id="KW-0472">Membrane</keyword>
<dbReference type="SUPFAM" id="SSF103473">
    <property type="entry name" value="MFS general substrate transporter"/>
    <property type="match status" value="1"/>
</dbReference>
<sequence length="401" mass="43849">MSHRSNLKTPIWTKSFNINFITNFLVYLCMYLLIVIVASYTKEAYHASDSVAGLVSGLFIIGSLIGRFATGKYVNKVGPKRILLIGLAFLLITQLCYFIEGSLSFLMFTRLINGIATGITTTATGTIAAYVTPSERKSEGISLFSLSLVIGAAIGPFFGLLLINSFPIKLLFFICLICGIVSFIISFFVNVQFEISNETSTSTSQRKGFNLSNYIAKEAVPVAVIMLIAGLTYSSILTFLQFFAKEIDLVSLASYFFIFYAIASLITRPIAGRLMDQKTENLVAYPSFIMLFLTFLVLSLTHSGWMLVLAGLLLGAGYGNISSCMQAIAIKVSPPTKYGIATSTYFIGLDLGLGFGPYVLGFATSTVTYAQLYGIMAIVVIITLIIYYLVHGRKVKAMQSY</sequence>
<comment type="subcellular location">
    <subcellularLocation>
        <location evidence="1">Cell membrane</location>
        <topology evidence="1">Multi-pass membrane protein</topology>
    </subcellularLocation>
</comment>
<dbReference type="Proteomes" id="UP000265541">
    <property type="component" value="Unassembled WGS sequence"/>
</dbReference>
<accession>A0A3A0VT42</accession>
<dbReference type="InterPro" id="IPR020846">
    <property type="entry name" value="MFS_dom"/>
</dbReference>
<feature type="transmembrane region" description="Helical" evidence="6">
    <location>
        <begin position="306"/>
        <end position="328"/>
    </location>
</feature>
<reference evidence="8 9" key="1">
    <citation type="journal article" date="2016" name="Front. Microbiol.">
        <title>Comprehensive Phylogenetic Analysis of Bovine Non-aureus Staphylococci Species Based on Whole-Genome Sequencing.</title>
        <authorList>
            <person name="Naushad S."/>
            <person name="Barkema H.W."/>
            <person name="Luby C."/>
            <person name="Condas L.A."/>
            <person name="Nobrega D.B."/>
            <person name="Carson D.A."/>
            <person name="De Buck J."/>
        </authorList>
    </citation>
    <scope>NUCLEOTIDE SEQUENCE [LARGE SCALE GENOMIC DNA]</scope>
    <source>
        <strain evidence="8 9">SNUC 4781</strain>
    </source>
</reference>
<feature type="transmembrane region" description="Helical" evidence="6">
    <location>
        <begin position="249"/>
        <end position="270"/>
    </location>
</feature>
<comment type="caution">
    <text evidence="8">The sequence shown here is derived from an EMBL/GenBank/DDBJ whole genome shotgun (WGS) entry which is preliminary data.</text>
</comment>
<evidence type="ECO:0000313" key="8">
    <source>
        <dbReference type="EMBL" id="RIP37470.1"/>
    </source>
</evidence>